<organism evidence="1 2">
    <name type="scientific">Aspergillus melleus</name>
    <dbReference type="NCBI Taxonomy" id="138277"/>
    <lineage>
        <taxon>Eukaryota</taxon>
        <taxon>Fungi</taxon>
        <taxon>Dikarya</taxon>
        <taxon>Ascomycota</taxon>
        <taxon>Pezizomycotina</taxon>
        <taxon>Eurotiomycetes</taxon>
        <taxon>Eurotiomycetidae</taxon>
        <taxon>Eurotiales</taxon>
        <taxon>Aspergillaceae</taxon>
        <taxon>Aspergillus</taxon>
        <taxon>Aspergillus subgen. Circumdati</taxon>
    </lineage>
</organism>
<dbReference type="EMBL" id="JAOPJF010000126">
    <property type="protein sequence ID" value="KAK1138843.1"/>
    <property type="molecule type" value="Genomic_DNA"/>
</dbReference>
<dbReference type="Proteomes" id="UP001177260">
    <property type="component" value="Unassembled WGS sequence"/>
</dbReference>
<reference evidence="1 2" key="1">
    <citation type="journal article" date="2023" name="ACS Omega">
        <title>Identification of the Neoaspergillic Acid Biosynthesis Gene Cluster by Establishing an In Vitro CRISPR-Ribonucleoprotein Genetic System in Aspergillus melleus.</title>
        <authorList>
            <person name="Yuan B."/>
            <person name="Grau M.F."/>
            <person name="Murata R.M."/>
            <person name="Torok T."/>
            <person name="Venkateswaran K."/>
            <person name="Stajich J.E."/>
            <person name="Wang C.C.C."/>
        </authorList>
    </citation>
    <scope>NUCLEOTIDE SEQUENCE [LARGE SCALE GENOMIC DNA]</scope>
    <source>
        <strain evidence="1 2">IMV 1140</strain>
    </source>
</reference>
<protein>
    <submittedName>
        <fullName evidence="1">Uncharacterized protein</fullName>
    </submittedName>
</protein>
<proteinExistence type="predicted"/>
<comment type="caution">
    <text evidence="1">The sequence shown here is derived from an EMBL/GenBank/DDBJ whole genome shotgun (WGS) entry which is preliminary data.</text>
</comment>
<gene>
    <name evidence="1" type="ORF">N8T08_001714</name>
</gene>
<accession>A0ACC3ANB1</accession>
<keyword evidence="2" id="KW-1185">Reference proteome</keyword>
<evidence type="ECO:0000313" key="2">
    <source>
        <dbReference type="Proteomes" id="UP001177260"/>
    </source>
</evidence>
<sequence length="86" mass="9678">MSILGWNRIPSCPITIKFILAPEVDRDILAVREQSSEHAEELASGFDASDKKDQSSRLAIFTKRATSIIARKEPVLLHREFAENPD</sequence>
<name>A0ACC3ANB1_9EURO</name>
<evidence type="ECO:0000313" key="1">
    <source>
        <dbReference type="EMBL" id="KAK1138843.1"/>
    </source>
</evidence>